<dbReference type="eggNOG" id="KOG3149">
    <property type="taxonomic scope" value="Eukaryota"/>
</dbReference>
<dbReference type="Proteomes" id="UP000015101">
    <property type="component" value="Unassembled WGS sequence"/>
</dbReference>
<dbReference type="EMBL" id="KB097070">
    <property type="protein sequence ID" value="ESN99778.1"/>
    <property type="molecule type" value="Genomic_DNA"/>
</dbReference>
<evidence type="ECO:0000256" key="1">
    <source>
        <dbReference type="ARBA" id="ARBA00023242"/>
    </source>
</evidence>
<dbReference type="GeneID" id="20205871"/>
<dbReference type="AlphaFoldDB" id="T1FAM2"/>
<dbReference type="InParanoid" id="T1FAM2"/>
<dbReference type="EnsemblMetazoa" id="HelroT176543">
    <property type="protein sequence ID" value="HelroP176543"/>
    <property type="gene ID" value="HelroG176543"/>
</dbReference>
<dbReference type="PANTHER" id="PTHR47827">
    <property type="entry name" value="AHD DOMAIN-CONTAINING PROTEIN"/>
    <property type="match status" value="1"/>
</dbReference>
<dbReference type="RefSeq" id="XP_009022135.1">
    <property type="nucleotide sequence ID" value="XM_009023887.1"/>
</dbReference>
<name>T1FAM2_HELRO</name>
<dbReference type="OrthoDB" id="10053467at2759"/>
<dbReference type="EMBL" id="AMQM01005707">
    <property type="status" value="NOT_ANNOTATED_CDS"/>
    <property type="molecule type" value="Genomic_DNA"/>
</dbReference>
<dbReference type="InterPro" id="IPR038704">
    <property type="entry name" value="YEAST_sf"/>
</dbReference>
<dbReference type="CTD" id="20205871"/>
<dbReference type="KEGG" id="hro:HELRODRAFT_176525"/>
<dbReference type="GO" id="GO:0045893">
    <property type="term" value="P:positive regulation of DNA-templated transcription"/>
    <property type="evidence" value="ECO:0000318"/>
    <property type="project" value="GO_Central"/>
</dbReference>
<evidence type="ECO:0000256" key="2">
    <source>
        <dbReference type="PROSITE-ProRule" id="PRU00376"/>
    </source>
</evidence>
<dbReference type="RefSeq" id="XP_009022121.1">
    <property type="nucleotide sequence ID" value="XM_009023873.1"/>
</dbReference>
<evidence type="ECO:0000259" key="5">
    <source>
        <dbReference type="PROSITE" id="PS51037"/>
    </source>
</evidence>
<keyword evidence="9" id="KW-1185">Reference proteome</keyword>
<dbReference type="PROSITE" id="PS51037">
    <property type="entry name" value="YEATS"/>
    <property type="match status" value="1"/>
</dbReference>
<evidence type="ECO:0000256" key="3">
    <source>
        <dbReference type="SAM" id="Coils"/>
    </source>
</evidence>
<dbReference type="Gene3D" id="1.20.1270.290">
    <property type="match status" value="1"/>
</dbReference>
<evidence type="ECO:0000313" key="7">
    <source>
        <dbReference type="EMBL" id="ESN99778.1"/>
    </source>
</evidence>
<feature type="coiled-coil region" evidence="3">
    <location>
        <begin position="268"/>
        <end position="295"/>
    </location>
</feature>
<keyword evidence="3" id="KW-0175">Coiled coil</keyword>
<dbReference type="InterPro" id="IPR017956">
    <property type="entry name" value="AT_hook_DNA-bd_motif"/>
</dbReference>
<dbReference type="CTD" id="20205877"/>
<feature type="domain" description="YEATS" evidence="5">
    <location>
        <begin position="10"/>
        <end position="140"/>
    </location>
</feature>
<dbReference type="EMBL" id="KB097070">
    <property type="protein sequence ID" value="ESN99763.1"/>
    <property type="molecule type" value="Genomic_DNA"/>
</dbReference>
<dbReference type="Pfam" id="PF17793">
    <property type="entry name" value="AHD"/>
    <property type="match status" value="1"/>
</dbReference>
<reference evidence="6 9" key="2">
    <citation type="journal article" date="2013" name="Nature">
        <title>Insights into bilaterian evolution from three spiralian genomes.</title>
        <authorList>
            <person name="Simakov O."/>
            <person name="Marletaz F."/>
            <person name="Cho S.J."/>
            <person name="Edsinger-Gonzales E."/>
            <person name="Havlak P."/>
            <person name="Hellsten U."/>
            <person name="Kuo D.H."/>
            <person name="Larsson T."/>
            <person name="Lv J."/>
            <person name="Arendt D."/>
            <person name="Savage R."/>
            <person name="Osoegawa K."/>
            <person name="de Jong P."/>
            <person name="Grimwood J."/>
            <person name="Chapman J.A."/>
            <person name="Shapiro H."/>
            <person name="Aerts A."/>
            <person name="Otillar R.P."/>
            <person name="Terry A.Y."/>
            <person name="Boore J.L."/>
            <person name="Grigoriev I.V."/>
            <person name="Lindberg D.R."/>
            <person name="Seaver E.C."/>
            <person name="Weisblat D.A."/>
            <person name="Putnam N.H."/>
            <person name="Rokhsar D.S."/>
        </authorList>
    </citation>
    <scope>NUCLEOTIDE SEQUENCE</scope>
</reference>
<dbReference type="CDD" id="cd16906">
    <property type="entry name" value="YEATS_AF-9_like"/>
    <property type="match status" value="1"/>
</dbReference>
<feature type="compositionally biased region" description="Basic and acidic residues" evidence="4">
    <location>
        <begin position="230"/>
        <end position="239"/>
    </location>
</feature>
<dbReference type="Gene3D" id="2.60.40.1970">
    <property type="entry name" value="YEATS domain"/>
    <property type="match status" value="1"/>
</dbReference>
<dbReference type="EnsemblMetazoa" id="HelroT176525">
    <property type="protein sequence ID" value="HelroP176525"/>
    <property type="gene ID" value="HelroG176525"/>
</dbReference>
<proteinExistence type="predicted"/>
<keyword evidence="1 2" id="KW-0539">Nucleus</keyword>
<protein>
    <recommendedName>
        <fullName evidence="5">YEATS domain-containing protein</fullName>
    </recommendedName>
</protein>
<feature type="compositionally biased region" description="Low complexity" evidence="4">
    <location>
        <begin position="214"/>
        <end position="229"/>
    </location>
</feature>
<accession>T1FAM2</accession>
<dbReference type="InterPro" id="IPR040930">
    <property type="entry name" value="AF-9_AHD"/>
</dbReference>
<reference evidence="9" key="1">
    <citation type="submission" date="2012-12" db="EMBL/GenBank/DDBJ databases">
        <authorList>
            <person name="Hellsten U."/>
            <person name="Grimwood J."/>
            <person name="Chapman J.A."/>
            <person name="Shapiro H."/>
            <person name="Aerts A."/>
            <person name="Otillar R.P."/>
            <person name="Terry A.Y."/>
            <person name="Boore J.L."/>
            <person name="Simakov O."/>
            <person name="Marletaz F."/>
            <person name="Cho S.-J."/>
            <person name="Edsinger-Gonzales E."/>
            <person name="Havlak P."/>
            <person name="Kuo D.-H."/>
            <person name="Larsson T."/>
            <person name="Lv J."/>
            <person name="Arendt D."/>
            <person name="Savage R."/>
            <person name="Osoegawa K."/>
            <person name="de Jong P."/>
            <person name="Lindberg D.R."/>
            <person name="Seaver E.C."/>
            <person name="Weisblat D.A."/>
            <person name="Putnam N.H."/>
            <person name="Grigoriev I.V."/>
            <person name="Rokhsar D.S."/>
        </authorList>
    </citation>
    <scope>NUCLEOTIDE SEQUENCE</scope>
</reference>
<evidence type="ECO:0000256" key="4">
    <source>
        <dbReference type="SAM" id="MobiDB-lite"/>
    </source>
</evidence>
<dbReference type="SMART" id="SM00384">
    <property type="entry name" value="AT_hook"/>
    <property type="match status" value="2"/>
</dbReference>
<dbReference type="KEGG" id="hro:HELRODRAFT_176543"/>
<feature type="compositionally biased region" description="Basic residues" evidence="4">
    <location>
        <begin position="137"/>
        <end position="149"/>
    </location>
</feature>
<feature type="region of interest" description="Disordered" evidence="4">
    <location>
        <begin position="131"/>
        <end position="245"/>
    </location>
</feature>
<feature type="compositionally biased region" description="Low complexity" evidence="4">
    <location>
        <begin position="153"/>
        <end position="193"/>
    </location>
</feature>
<evidence type="ECO:0000313" key="9">
    <source>
        <dbReference type="Proteomes" id="UP000015101"/>
    </source>
</evidence>
<dbReference type="Pfam" id="PF03366">
    <property type="entry name" value="YEATS"/>
    <property type="match status" value="1"/>
</dbReference>
<reference evidence="8" key="3">
    <citation type="submission" date="2015-06" db="UniProtKB">
        <authorList>
            <consortium name="EnsemblMetazoa"/>
        </authorList>
    </citation>
    <scope>IDENTIFICATION</scope>
</reference>
<dbReference type="GeneID" id="20205877"/>
<organism evidence="8 9">
    <name type="scientific">Helobdella robusta</name>
    <name type="common">Californian leech</name>
    <dbReference type="NCBI Taxonomy" id="6412"/>
    <lineage>
        <taxon>Eukaryota</taxon>
        <taxon>Metazoa</taxon>
        <taxon>Spiralia</taxon>
        <taxon>Lophotrochozoa</taxon>
        <taxon>Annelida</taxon>
        <taxon>Clitellata</taxon>
        <taxon>Hirudinea</taxon>
        <taxon>Rhynchobdellida</taxon>
        <taxon>Glossiphoniidae</taxon>
        <taxon>Helobdella</taxon>
    </lineage>
</organism>
<dbReference type="STRING" id="6412.T1FAM2"/>
<dbReference type="HOGENOM" id="CLU_779091_0_0_1"/>
<dbReference type="InterPro" id="IPR055129">
    <property type="entry name" value="YEATS_dom"/>
</dbReference>
<sequence>MAPRIVELPENIEQKIEVSVEIGHKAAVRSLPTKEGCTHDWIVYVRTDQDQFVEKVEFNLHPSFKKPRRVVRSAPFQVVECGYGGFRMSIVVHFRVNNQRQPVPFDYYLFLGDAVVSNNVLQKVSILSGTLENSKPPAKKKPGRPRKNNKLLSTNTSSELSPSTELSSSSSSVLSSSSSSVSSSNVSESINSSTALPVRKAGRPRKNGTIPVKSIESSSSSSSPPTSKLSSHDNRDLRNRRTVSTLPADKLRDHVDWSLRQTATINQNNVSEDELNEKIRELLKLQETLMTMNEKNVLKRVVGIIQEAGYLKVTESSFDFDLMEMDGVTIECIKRCIEIH</sequence>
<dbReference type="GO" id="GO:0008023">
    <property type="term" value="C:transcription elongation factor complex"/>
    <property type="evidence" value="ECO:0000318"/>
    <property type="project" value="GO_Central"/>
</dbReference>
<dbReference type="EMBL" id="AMQM01005712">
    <property type="status" value="NOT_ANNOTATED_CDS"/>
    <property type="molecule type" value="Genomic_DNA"/>
</dbReference>
<evidence type="ECO:0000313" key="8">
    <source>
        <dbReference type="EnsemblMetazoa" id="HelroP176525"/>
    </source>
</evidence>
<comment type="subcellular location">
    <subcellularLocation>
        <location evidence="2">Nucleus</location>
    </subcellularLocation>
</comment>
<dbReference type="PANTHER" id="PTHR47827:SF3">
    <property type="entry name" value="AF-9 ANC1 HOMOLOGY DOMAIN-CONTAINING PROTEIN"/>
    <property type="match status" value="1"/>
</dbReference>
<dbReference type="GO" id="GO:0003682">
    <property type="term" value="F:chromatin binding"/>
    <property type="evidence" value="ECO:0000318"/>
    <property type="project" value="GO_Central"/>
</dbReference>
<evidence type="ECO:0000313" key="6">
    <source>
        <dbReference type="EMBL" id="ESN99763.1"/>
    </source>
</evidence>
<dbReference type="GO" id="GO:0003677">
    <property type="term" value="F:DNA binding"/>
    <property type="evidence" value="ECO:0007669"/>
    <property type="project" value="InterPro"/>
</dbReference>
<dbReference type="InterPro" id="IPR052790">
    <property type="entry name" value="YEATS_domain"/>
</dbReference>
<gene>
    <name evidence="8" type="primary">20205871</name>
    <name evidence="6" type="ORF">HELRODRAFT_176525</name>
    <name evidence="7" type="ORF">HELRODRAFT_176543</name>
</gene>